<dbReference type="Proteomes" id="UP000030672">
    <property type="component" value="Unassembled WGS sequence"/>
</dbReference>
<keyword evidence="2" id="KW-1185">Reference proteome</keyword>
<organism evidence="1 2">
    <name type="scientific">Aureobasidium melanogenum (strain CBS 110374)</name>
    <name type="common">Aureobasidium pullulans var. melanogenum</name>
    <dbReference type="NCBI Taxonomy" id="1043003"/>
    <lineage>
        <taxon>Eukaryota</taxon>
        <taxon>Fungi</taxon>
        <taxon>Dikarya</taxon>
        <taxon>Ascomycota</taxon>
        <taxon>Pezizomycotina</taxon>
        <taxon>Dothideomycetes</taxon>
        <taxon>Dothideomycetidae</taxon>
        <taxon>Dothideales</taxon>
        <taxon>Saccotheciaceae</taxon>
        <taxon>Aureobasidium</taxon>
    </lineage>
</organism>
<dbReference type="InterPro" id="IPR054208">
    <property type="entry name" value="DUF6914"/>
</dbReference>
<dbReference type="HOGENOM" id="CLU_095741_0_1_1"/>
<dbReference type="GeneID" id="63915400"/>
<protein>
    <submittedName>
        <fullName evidence="1">Uncharacterized protein</fullName>
    </submittedName>
</protein>
<dbReference type="EMBL" id="KL584836">
    <property type="protein sequence ID" value="KEQ61992.1"/>
    <property type="molecule type" value="Genomic_DNA"/>
</dbReference>
<dbReference type="AlphaFoldDB" id="A0A074VW84"/>
<evidence type="ECO:0000313" key="1">
    <source>
        <dbReference type="EMBL" id="KEQ61992.1"/>
    </source>
</evidence>
<proteinExistence type="predicted"/>
<dbReference type="RefSeq" id="XP_040879015.1">
    <property type="nucleotide sequence ID" value="XM_041022027.1"/>
</dbReference>
<evidence type="ECO:0000313" key="2">
    <source>
        <dbReference type="Proteomes" id="UP000030672"/>
    </source>
</evidence>
<sequence length="166" mass="18839">MSLKDLEPNSLHILIFLRDDPPKPDDYHWALYLHQNADLAGTKYHVRGSAGRWLADHAVAKGVLKDFLLVGLVQIATIPPDFMDNVDSIFRTYDNQVNQIPGLTCRTWIFHVLELMQKPQGGRVILKCDDLAALEREVLDWGNVNAQSASRNEQPRPLYRSSLCGF</sequence>
<gene>
    <name evidence="1" type="ORF">M437DRAFT_50550</name>
</gene>
<reference evidence="1 2" key="1">
    <citation type="journal article" date="2014" name="BMC Genomics">
        <title>Genome sequencing of four Aureobasidium pullulans varieties: biotechnological potential, stress tolerance, and description of new species.</title>
        <authorList>
            <person name="Gostin Ar C."/>
            <person name="Ohm R.A."/>
            <person name="Kogej T."/>
            <person name="Sonjak S."/>
            <person name="Turk M."/>
            <person name="Zajc J."/>
            <person name="Zalar P."/>
            <person name="Grube M."/>
            <person name="Sun H."/>
            <person name="Han J."/>
            <person name="Sharma A."/>
            <person name="Chiniquy J."/>
            <person name="Ngan C.Y."/>
            <person name="Lipzen A."/>
            <person name="Barry K."/>
            <person name="Grigoriev I.V."/>
            <person name="Gunde-Cimerman N."/>
        </authorList>
    </citation>
    <scope>NUCLEOTIDE SEQUENCE [LARGE SCALE GENOMIC DNA]</scope>
    <source>
        <strain evidence="1 2">CBS 110374</strain>
    </source>
</reference>
<accession>A0A074VW84</accession>
<dbReference type="Pfam" id="PF21858">
    <property type="entry name" value="DUF6914"/>
    <property type="match status" value="1"/>
</dbReference>
<name>A0A074VW84_AURM1</name>